<keyword evidence="4" id="KW-1185">Reference proteome</keyword>
<dbReference type="KEGG" id="rbu:PG1C_02830"/>
<reference evidence="3 4" key="1">
    <citation type="journal article" date="2015" name="Genome Announc.">
        <title>Complete Genome Sequence of a Novel Bacterium within the Family Rhodocyclaceae That Degrades Polycyclic Aromatic Hydrocarbons.</title>
        <authorList>
            <person name="Singleton D.R."/>
            <person name="Dickey A.N."/>
            <person name="Scholl E.H."/>
            <person name="Wright F.A."/>
            <person name="Aitken M.D."/>
        </authorList>
    </citation>
    <scope>NUCLEOTIDE SEQUENCE [LARGE SCALE GENOMIC DNA]</scope>
    <source>
        <strain evidence="4">PG1-Ca6</strain>
    </source>
</reference>
<proteinExistence type="predicted"/>
<evidence type="ECO:0000259" key="1">
    <source>
        <dbReference type="Pfam" id="PF10592"/>
    </source>
</evidence>
<dbReference type="InterPro" id="IPR055101">
    <property type="entry name" value="AIPR_N"/>
</dbReference>
<dbReference type="Pfam" id="PF10592">
    <property type="entry name" value="AIPR"/>
    <property type="match status" value="1"/>
</dbReference>
<dbReference type="Proteomes" id="UP000061603">
    <property type="component" value="Chromosome"/>
</dbReference>
<dbReference type="STRING" id="1565605.PG1C_02830"/>
<evidence type="ECO:0000313" key="4">
    <source>
        <dbReference type="Proteomes" id="UP000061603"/>
    </source>
</evidence>
<evidence type="ECO:0000259" key="2">
    <source>
        <dbReference type="Pfam" id="PF22879"/>
    </source>
</evidence>
<dbReference type="PATRIC" id="fig|1565605.3.peg.594"/>
<dbReference type="Pfam" id="PF22879">
    <property type="entry name" value="AIPR_N"/>
    <property type="match status" value="1"/>
</dbReference>
<protein>
    <submittedName>
        <fullName evidence="3">AIPR family protein</fullName>
    </submittedName>
</protein>
<dbReference type="EMBL" id="CP010554">
    <property type="protein sequence ID" value="AJP47685.1"/>
    <property type="molecule type" value="Genomic_DNA"/>
</dbReference>
<feature type="domain" description="Abortive phage infection protein C-terminal" evidence="1">
    <location>
        <begin position="238"/>
        <end position="558"/>
    </location>
</feature>
<accession>A0A0C5J6Y4</accession>
<sequence>MSMDIEEFFHDFRQDLLSGAEAREDFLEAEFALSATKELEESGAIEGFEPCHYKAPRGMRVDGYWLNDDGISIDLFIVDFANREVLESLTRSDVDALFKRIENFFTACSLKGLYSELEETSLGYGLARDISSRASTFAKVNFYLLSERLLSEKVQAIEDKLYQGWTFTYNIWDIARLHRIKTSRGAKEEVVIDFESMFGQGIPCLPAHIKSADYESYLMVMPATILGDLYGKYGDRLLEQNVRCFLQARGKVNKGMRSTILNDPEMFFAYNNGITATAREVIAEPKADGIYIREIKDLQIVNGGQTTASLFHTSRKDKASLEKIFVQMKLSVVDSEKGEEIIPRISEYANTQNKVNAADFFSNHPFHIRMEEFSRRLWAPPQQGALRESKWFYERARGQYSDAQAKISKAEKKKFLAEFPSSQMFAKTDLAKFENVWEDKPTYVNLGAQKNFAQYAKRIGQEWAKNPDNFNELYYKRAIARAILFRKTEKIVSVQSWYSGGYRANIVAYTLALLSRLCADMGKSFDFMKVWETQDITDVMRDAIEITAKVVFDSIMTPMAGISNISEWCKKEACWDRLQLKSGELKSLLPKPFLGGLVDKENIVEEVRSAAKVQKIDNGIEAQKKIMSIPAAKWRQIMADGNKKNLFSPMEIGILQVASKIPAKIPSEKQSIILIDVLAKATLEGIN</sequence>
<name>A0A0C5J6Y4_9PROT</name>
<dbReference type="RefSeq" id="WP_202635933.1">
    <property type="nucleotide sequence ID" value="NZ_CP010554.1"/>
</dbReference>
<gene>
    <name evidence="3" type="ORF">PG1C_02830</name>
</gene>
<dbReference type="InterPro" id="IPR018891">
    <property type="entry name" value="AIPR_C"/>
</dbReference>
<feature type="domain" description="Abortive infection phage resistance protein N-terminal" evidence="2">
    <location>
        <begin position="31"/>
        <end position="179"/>
    </location>
</feature>
<organism evidence="3 4">
    <name type="scientific">Rugosibacter aromaticivorans</name>
    <dbReference type="NCBI Taxonomy" id="1565605"/>
    <lineage>
        <taxon>Bacteria</taxon>
        <taxon>Pseudomonadati</taxon>
        <taxon>Pseudomonadota</taxon>
        <taxon>Betaproteobacteria</taxon>
        <taxon>Nitrosomonadales</taxon>
        <taxon>Sterolibacteriaceae</taxon>
        <taxon>Rugosibacter</taxon>
    </lineage>
</organism>
<dbReference type="HOGENOM" id="CLU_019647_0_0_4"/>
<evidence type="ECO:0000313" key="3">
    <source>
        <dbReference type="EMBL" id="AJP47685.1"/>
    </source>
</evidence>
<dbReference type="AlphaFoldDB" id="A0A0C5J6Y4"/>